<protein>
    <submittedName>
        <fullName evidence="2">YbhB/YbcL family Raf kinase inhibitor-like protein</fullName>
    </submittedName>
</protein>
<name>A0ABN1VQV9_9MICO</name>
<dbReference type="InterPro" id="IPR036610">
    <property type="entry name" value="PEBP-like_sf"/>
</dbReference>
<evidence type="ECO:0000256" key="1">
    <source>
        <dbReference type="ARBA" id="ARBA00007120"/>
    </source>
</evidence>
<comment type="caution">
    <text evidence="2">The sequence shown here is derived from an EMBL/GenBank/DDBJ whole genome shotgun (WGS) entry which is preliminary data.</text>
</comment>
<evidence type="ECO:0000313" key="3">
    <source>
        <dbReference type="Proteomes" id="UP001500943"/>
    </source>
</evidence>
<keyword evidence="2" id="KW-0649">Protein kinase inhibitor</keyword>
<reference evidence="2 3" key="1">
    <citation type="journal article" date="2019" name="Int. J. Syst. Evol. Microbiol.">
        <title>The Global Catalogue of Microorganisms (GCM) 10K type strain sequencing project: providing services to taxonomists for standard genome sequencing and annotation.</title>
        <authorList>
            <consortium name="The Broad Institute Genomics Platform"/>
            <consortium name="The Broad Institute Genome Sequencing Center for Infectious Disease"/>
            <person name="Wu L."/>
            <person name="Ma J."/>
        </authorList>
    </citation>
    <scope>NUCLEOTIDE SEQUENCE [LARGE SCALE GENOMIC DNA]</scope>
    <source>
        <strain evidence="2 3">JCM 12762</strain>
    </source>
</reference>
<dbReference type="InterPro" id="IPR005247">
    <property type="entry name" value="YbhB_YbcL/LppC-like"/>
</dbReference>
<accession>A0ABN1VQV9</accession>
<dbReference type="NCBIfam" id="TIGR00481">
    <property type="entry name" value="YbhB/YbcL family Raf kinase inhibitor-like protein"/>
    <property type="match status" value="1"/>
</dbReference>
<dbReference type="PANTHER" id="PTHR30289">
    <property type="entry name" value="UNCHARACTERIZED PROTEIN YBCL-RELATED"/>
    <property type="match status" value="1"/>
</dbReference>
<dbReference type="Pfam" id="PF01161">
    <property type="entry name" value="PBP"/>
    <property type="match status" value="1"/>
</dbReference>
<dbReference type="SUPFAM" id="SSF49777">
    <property type="entry name" value="PEBP-like"/>
    <property type="match status" value="1"/>
</dbReference>
<sequence>MSFLLHHRDNGNSTVLTIERTAIVNDPNWKLPVVPSFELESPDFEAGGTLPQWARSGIANAGGEDRSPTLHWHGFPSGTKSFALTVFDPDAPTSSGWWHWAVFNIPASIESLPQNAGSTDGALMPNGAITLPNDLQLESFQGAAPPAGHGDHRYVFTLSALNTERLELAEGSTPAMLGFVMRDHVVARAQLTGLSRTEKDGAS</sequence>
<dbReference type="PANTHER" id="PTHR30289:SF1">
    <property type="entry name" value="PEBP (PHOSPHATIDYLETHANOLAMINE-BINDING PROTEIN) FAMILY PROTEIN"/>
    <property type="match status" value="1"/>
</dbReference>
<dbReference type="InterPro" id="IPR008914">
    <property type="entry name" value="PEBP"/>
</dbReference>
<dbReference type="Proteomes" id="UP001500943">
    <property type="component" value="Unassembled WGS sequence"/>
</dbReference>
<gene>
    <name evidence="2" type="ORF">GCM10009655_19710</name>
</gene>
<keyword evidence="3" id="KW-1185">Reference proteome</keyword>
<dbReference type="Gene3D" id="3.90.280.10">
    <property type="entry name" value="PEBP-like"/>
    <property type="match status" value="1"/>
</dbReference>
<dbReference type="GO" id="GO:0004860">
    <property type="term" value="F:protein kinase inhibitor activity"/>
    <property type="evidence" value="ECO:0007669"/>
    <property type="project" value="UniProtKB-KW"/>
</dbReference>
<organism evidence="2 3">
    <name type="scientific">Rhodoglobus aureus</name>
    <dbReference type="NCBI Taxonomy" id="191497"/>
    <lineage>
        <taxon>Bacteria</taxon>
        <taxon>Bacillati</taxon>
        <taxon>Actinomycetota</taxon>
        <taxon>Actinomycetes</taxon>
        <taxon>Micrococcales</taxon>
        <taxon>Microbacteriaceae</taxon>
        <taxon>Rhodoglobus</taxon>
    </lineage>
</organism>
<evidence type="ECO:0000313" key="2">
    <source>
        <dbReference type="EMBL" id="GAA1220211.1"/>
    </source>
</evidence>
<dbReference type="EMBL" id="BAAAKW010000033">
    <property type="protein sequence ID" value="GAA1220211.1"/>
    <property type="molecule type" value="Genomic_DNA"/>
</dbReference>
<proteinExistence type="inferred from homology"/>
<comment type="similarity">
    <text evidence="1">Belongs to the UPF0098 family.</text>
</comment>
<dbReference type="CDD" id="cd00865">
    <property type="entry name" value="PEBP_bact_arch"/>
    <property type="match status" value="1"/>
</dbReference>